<dbReference type="Gene3D" id="3.40.50.2300">
    <property type="match status" value="1"/>
</dbReference>
<dbReference type="Proteomes" id="UP001520878">
    <property type="component" value="Unassembled WGS sequence"/>
</dbReference>
<keyword evidence="2" id="KW-0597">Phosphoprotein</keyword>
<dbReference type="SMART" id="SM00448">
    <property type="entry name" value="REC"/>
    <property type="match status" value="1"/>
</dbReference>
<dbReference type="PANTHER" id="PTHR43156">
    <property type="entry name" value="STAGE II SPORULATION PROTEIN E-RELATED"/>
    <property type="match status" value="1"/>
</dbReference>
<evidence type="ECO:0000313" key="5">
    <source>
        <dbReference type="Proteomes" id="UP001520878"/>
    </source>
</evidence>
<dbReference type="InterPro" id="IPR011006">
    <property type="entry name" value="CheY-like_superfamily"/>
</dbReference>
<dbReference type="SMART" id="SM00331">
    <property type="entry name" value="PP2C_SIG"/>
    <property type="match status" value="1"/>
</dbReference>
<dbReference type="Gene3D" id="3.60.40.10">
    <property type="entry name" value="PPM-type phosphatase domain"/>
    <property type="match status" value="1"/>
</dbReference>
<keyword evidence="5" id="KW-1185">Reference proteome</keyword>
<evidence type="ECO:0000313" key="4">
    <source>
        <dbReference type="EMBL" id="MCC2615201.1"/>
    </source>
</evidence>
<dbReference type="InterPro" id="IPR003594">
    <property type="entry name" value="HATPase_dom"/>
</dbReference>
<dbReference type="Pfam" id="PF13581">
    <property type="entry name" value="HATPase_c_2"/>
    <property type="match status" value="1"/>
</dbReference>
<dbReference type="InterPro" id="IPR001789">
    <property type="entry name" value="Sig_transdc_resp-reg_receiver"/>
</dbReference>
<organism evidence="4 5">
    <name type="scientific">Fluctibacter halophilus</name>
    <dbReference type="NCBI Taxonomy" id="226011"/>
    <lineage>
        <taxon>Bacteria</taxon>
        <taxon>Pseudomonadati</taxon>
        <taxon>Pseudomonadota</taxon>
        <taxon>Gammaproteobacteria</taxon>
        <taxon>Alteromonadales</taxon>
        <taxon>Alteromonadaceae</taxon>
        <taxon>Fluctibacter</taxon>
    </lineage>
</organism>
<sequence>MRILIVDDEPLNRFLLLHMLEETGYTDCYEAESGREAIQLAQRIDPDLVLLDVVMPDISGLDVAPQLKELAGDLYLPIIFITALDDQESLARCLEAGGDDFVSKPFDKTILTAKIRAHARTRQLSRKATEQNRELTYFRNGVEREHAIVEHIFANALSLDPTVTRFIDYRLAPASSFNGDLLLAEPSPSGGLYVLMGDFTGHGLASAIGALPVARAFQAMASKGVPVGEMASTINHTLLPLLPDDMFFAAVILEINQQGNQITLWNGGMPDVLLIEPSGRVKRRFESQHMALGILSVSEFADDVSFCEAQTGDRLLGYSDGVVESVNQADRMLGEEALIGWLSRQPDLSVQALSERLESFRGEAEQQDDITLLSIPLAPIEGLRREQQSAVTPFQVSVVLNARELKSIDPIQDIVRMVVSQLGMERIRSDLSTVLSELFNNALDHGVLKLSSGLKQTTDGFFAYFEQRMQRLEELVVGQVTIDVIFNPDARELRLVVFDSGDGFDWQSLHAQSDSQTFGRGVPLIREICQSLEYSHGGRCATVIFRV</sequence>
<name>A0ABS8G513_9ALTE</name>
<comment type="caution">
    <text evidence="4">The sequence shown here is derived from an EMBL/GenBank/DDBJ whole genome shotgun (WGS) entry which is preliminary data.</text>
</comment>
<gene>
    <name evidence="4" type="ORF">LJ739_02955</name>
</gene>
<feature type="domain" description="Response regulatory" evidence="3">
    <location>
        <begin position="2"/>
        <end position="119"/>
    </location>
</feature>
<evidence type="ECO:0000259" key="3">
    <source>
        <dbReference type="PROSITE" id="PS50110"/>
    </source>
</evidence>
<accession>A0ABS8G513</accession>
<dbReference type="Gene3D" id="3.30.565.10">
    <property type="entry name" value="Histidine kinase-like ATPase, C-terminal domain"/>
    <property type="match status" value="1"/>
</dbReference>
<protein>
    <submittedName>
        <fullName evidence="4">Fused response regulator/phosphatase</fullName>
    </submittedName>
</protein>
<dbReference type="InterPro" id="IPR001932">
    <property type="entry name" value="PPM-type_phosphatase-like_dom"/>
</dbReference>
<dbReference type="Pfam" id="PF07228">
    <property type="entry name" value="SpoIIE"/>
    <property type="match status" value="1"/>
</dbReference>
<dbReference type="InterPro" id="IPR036457">
    <property type="entry name" value="PPM-type-like_dom_sf"/>
</dbReference>
<keyword evidence="1" id="KW-0378">Hydrolase</keyword>
<evidence type="ECO:0000256" key="1">
    <source>
        <dbReference type="ARBA" id="ARBA00022801"/>
    </source>
</evidence>
<dbReference type="SUPFAM" id="SSF55874">
    <property type="entry name" value="ATPase domain of HSP90 chaperone/DNA topoisomerase II/histidine kinase"/>
    <property type="match status" value="1"/>
</dbReference>
<reference evidence="4 5" key="1">
    <citation type="submission" date="2021-10" db="EMBL/GenBank/DDBJ databases">
        <title>Draft genome of Aestuariibacter halophilus JC2043.</title>
        <authorList>
            <person name="Emsley S.A."/>
            <person name="Pfannmuller K.M."/>
            <person name="Ushijima B."/>
            <person name="Saw J.H."/>
            <person name="Videau P."/>
        </authorList>
    </citation>
    <scope>NUCLEOTIDE SEQUENCE [LARGE SCALE GENOMIC DNA]</scope>
    <source>
        <strain evidence="4 5">JC2043</strain>
    </source>
</reference>
<feature type="modified residue" description="4-aspartylphosphate" evidence="2">
    <location>
        <position position="52"/>
    </location>
</feature>
<dbReference type="Pfam" id="PF00072">
    <property type="entry name" value="Response_reg"/>
    <property type="match status" value="1"/>
</dbReference>
<dbReference type="EMBL" id="JAJEWP010000001">
    <property type="protein sequence ID" value="MCC2615201.1"/>
    <property type="molecule type" value="Genomic_DNA"/>
</dbReference>
<dbReference type="RefSeq" id="WP_229157110.1">
    <property type="nucleotide sequence ID" value="NZ_JAJEWP010000001.1"/>
</dbReference>
<dbReference type="PROSITE" id="PS50110">
    <property type="entry name" value="RESPONSE_REGULATORY"/>
    <property type="match status" value="1"/>
</dbReference>
<dbReference type="SUPFAM" id="SSF52172">
    <property type="entry name" value="CheY-like"/>
    <property type="match status" value="1"/>
</dbReference>
<dbReference type="InterPro" id="IPR052016">
    <property type="entry name" value="Bact_Sigma-Reg"/>
</dbReference>
<dbReference type="PANTHER" id="PTHR43156:SF2">
    <property type="entry name" value="STAGE II SPORULATION PROTEIN E"/>
    <property type="match status" value="1"/>
</dbReference>
<dbReference type="CDD" id="cd16936">
    <property type="entry name" value="HATPase_RsbW-like"/>
    <property type="match status" value="1"/>
</dbReference>
<evidence type="ECO:0000256" key="2">
    <source>
        <dbReference type="PROSITE-ProRule" id="PRU00169"/>
    </source>
</evidence>
<proteinExistence type="predicted"/>
<dbReference type="InterPro" id="IPR036890">
    <property type="entry name" value="HATPase_C_sf"/>
</dbReference>